<dbReference type="SUPFAM" id="SSF53822">
    <property type="entry name" value="Periplasmic binding protein-like I"/>
    <property type="match status" value="1"/>
</dbReference>
<evidence type="ECO:0000256" key="3">
    <source>
        <dbReference type="ARBA" id="ARBA00022729"/>
    </source>
</evidence>
<proteinExistence type="inferred from homology"/>
<dbReference type="AlphaFoldDB" id="A0A6S7AWX9"/>
<comment type="subcellular location">
    <subcellularLocation>
        <location evidence="1">Cell envelope</location>
    </subcellularLocation>
</comment>
<evidence type="ECO:0000256" key="1">
    <source>
        <dbReference type="ARBA" id="ARBA00004196"/>
    </source>
</evidence>
<feature type="domain" description="Periplasmic binding protein" evidence="5">
    <location>
        <begin position="45"/>
        <end position="301"/>
    </location>
</feature>
<comment type="similarity">
    <text evidence="2">Belongs to the bacterial solute-binding protein 2 family.</text>
</comment>
<dbReference type="EMBL" id="CADIKM010000003">
    <property type="protein sequence ID" value="CAB3780192.1"/>
    <property type="molecule type" value="Genomic_DNA"/>
</dbReference>
<dbReference type="Gene3D" id="3.40.50.2300">
    <property type="match status" value="2"/>
</dbReference>
<dbReference type="CDD" id="cd19998">
    <property type="entry name" value="PBP1_ABC_sugar_binding-like"/>
    <property type="match status" value="1"/>
</dbReference>
<evidence type="ECO:0000256" key="2">
    <source>
        <dbReference type="ARBA" id="ARBA00007639"/>
    </source>
</evidence>
<evidence type="ECO:0000256" key="4">
    <source>
        <dbReference type="SAM" id="SignalP"/>
    </source>
</evidence>
<dbReference type="InterPro" id="IPR028082">
    <property type="entry name" value="Peripla_BP_I"/>
</dbReference>
<dbReference type="PANTHER" id="PTHR46847">
    <property type="entry name" value="D-ALLOSE-BINDING PERIPLASMIC PROTEIN-RELATED"/>
    <property type="match status" value="1"/>
</dbReference>
<feature type="signal peptide" evidence="4">
    <location>
        <begin position="1"/>
        <end position="27"/>
    </location>
</feature>
<evidence type="ECO:0000313" key="7">
    <source>
        <dbReference type="Proteomes" id="UP000494115"/>
    </source>
</evidence>
<dbReference type="RefSeq" id="WP_246257007.1">
    <property type="nucleotide sequence ID" value="NZ_CADIKM010000003.1"/>
</dbReference>
<protein>
    <recommendedName>
        <fullName evidence="5">Periplasmic binding protein domain-containing protein</fullName>
    </recommendedName>
</protein>
<evidence type="ECO:0000313" key="6">
    <source>
        <dbReference type="EMBL" id="CAB3780192.1"/>
    </source>
</evidence>
<dbReference type="Proteomes" id="UP000494115">
    <property type="component" value="Unassembled WGS sequence"/>
</dbReference>
<feature type="chain" id="PRO_5028797196" description="Periplasmic binding protein domain-containing protein" evidence="4">
    <location>
        <begin position="28"/>
        <end position="414"/>
    </location>
</feature>
<evidence type="ECO:0000259" key="5">
    <source>
        <dbReference type="Pfam" id="PF13407"/>
    </source>
</evidence>
<organism evidence="6 7">
    <name type="scientific">Pararobbsia alpina</name>
    <dbReference type="NCBI Taxonomy" id="621374"/>
    <lineage>
        <taxon>Bacteria</taxon>
        <taxon>Pseudomonadati</taxon>
        <taxon>Pseudomonadota</taxon>
        <taxon>Betaproteobacteria</taxon>
        <taxon>Burkholderiales</taxon>
        <taxon>Burkholderiaceae</taxon>
        <taxon>Pararobbsia</taxon>
    </lineage>
</organism>
<gene>
    <name evidence="6" type="ORF">LMG28138_00987</name>
</gene>
<dbReference type="Pfam" id="PF13407">
    <property type="entry name" value="Peripla_BP_4"/>
    <property type="match status" value="1"/>
</dbReference>
<sequence length="414" mass="44068">MKSLKLLRSCVGVAAFAAGMVMLGAHAISTAHAQAAPKKGKYLIYLSESYSGNAWQTEGANVVKALAKTPPYDKEVELREVISGTDVQAQISAYESMIAAHADGVISFPISPVALNRVVKRGCESGTLFFMYDATVTESCAYNVSYITAGFGENTAQALANELHGKGNIFMSRGVPGNSVDKRHYDGAMSVFKKYPGIKVVAEYYGYWDDRTTQQETAKALAAHPDVDGIWAQAGEDGAIKALVAAGKKLVPVTGENSNGFRLALADQGMRAKGLQGVSSGSPPATAGLAFKLMMEKLQGKRNLDTHNIQYALPWVPAEDVKICSGDRLEGGCNTFPAGKVPDSFVTEVFNSRLLPELSLDSALHGNPTPGQTIQPLPADAVVKAPDQPGINCQQCSLRADAYQPTHIQPLTSK</sequence>
<reference evidence="6 7" key="1">
    <citation type="submission" date="2020-04" db="EMBL/GenBank/DDBJ databases">
        <authorList>
            <person name="De Canck E."/>
        </authorList>
    </citation>
    <scope>NUCLEOTIDE SEQUENCE [LARGE SCALE GENOMIC DNA]</scope>
    <source>
        <strain evidence="6 7">LMG 28138</strain>
    </source>
</reference>
<keyword evidence="3 4" id="KW-0732">Signal</keyword>
<keyword evidence="7" id="KW-1185">Reference proteome</keyword>
<accession>A0A6S7AWX9</accession>
<name>A0A6S7AWX9_9BURK</name>
<dbReference type="GO" id="GO:0030313">
    <property type="term" value="C:cell envelope"/>
    <property type="evidence" value="ECO:0007669"/>
    <property type="project" value="UniProtKB-SubCell"/>
</dbReference>
<dbReference type="PANTHER" id="PTHR46847:SF1">
    <property type="entry name" value="D-ALLOSE-BINDING PERIPLASMIC PROTEIN-RELATED"/>
    <property type="match status" value="1"/>
</dbReference>
<dbReference type="InterPro" id="IPR025997">
    <property type="entry name" value="SBP_2_dom"/>
</dbReference>
<dbReference type="GO" id="GO:0030246">
    <property type="term" value="F:carbohydrate binding"/>
    <property type="evidence" value="ECO:0007669"/>
    <property type="project" value="UniProtKB-ARBA"/>
</dbReference>